<evidence type="ECO:0000313" key="8">
    <source>
        <dbReference type="WBParaSite" id="TMUE_2000006311.1"/>
    </source>
</evidence>
<dbReference type="InterPro" id="IPR022092">
    <property type="entry name" value="TMF_DNA-bd"/>
</dbReference>
<dbReference type="InterPro" id="IPR022091">
    <property type="entry name" value="TMF_TATA-bd"/>
</dbReference>
<dbReference type="PANTHER" id="PTHR46515">
    <property type="entry name" value="TATA ELEMENT MODULATORY FACTOR TMF1"/>
    <property type="match status" value="1"/>
</dbReference>
<dbReference type="PANTHER" id="PTHR46515:SF1">
    <property type="entry name" value="TATA ELEMENT MODULATORY FACTOR"/>
    <property type="match status" value="1"/>
</dbReference>
<evidence type="ECO:0000256" key="1">
    <source>
        <dbReference type="ARBA" id="ARBA00004555"/>
    </source>
</evidence>
<feature type="coiled-coil region" evidence="4">
    <location>
        <begin position="688"/>
        <end position="722"/>
    </location>
</feature>
<evidence type="ECO:0000313" key="7">
    <source>
        <dbReference type="Proteomes" id="UP000046395"/>
    </source>
</evidence>
<feature type="domain" description="TATA element modulatory factor 1 TATA binding" evidence="6">
    <location>
        <begin position="684"/>
        <end position="782"/>
    </location>
</feature>
<evidence type="ECO:0000256" key="4">
    <source>
        <dbReference type="SAM" id="Coils"/>
    </source>
</evidence>
<dbReference type="Proteomes" id="UP000046395">
    <property type="component" value="Unassembled WGS sequence"/>
</dbReference>
<dbReference type="GO" id="GO:0005794">
    <property type="term" value="C:Golgi apparatus"/>
    <property type="evidence" value="ECO:0007669"/>
    <property type="project" value="UniProtKB-SubCell"/>
</dbReference>
<feature type="coiled-coil region" evidence="4">
    <location>
        <begin position="512"/>
        <end position="592"/>
    </location>
</feature>
<feature type="coiled-coil region" evidence="4">
    <location>
        <begin position="271"/>
        <end position="378"/>
    </location>
</feature>
<feature type="coiled-coil region" evidence="4">
    <location>
        <begin position="416"/>
        <end position="482"/>
    </location>
</feature>
<keyword evidence="7" id="KW-1185">Reference proteome</keyword>
<sequence length="789" mass="89711">MSGWLNLAKSALSSAQKRIDHVLDIQSEDEGEETDKWVADTNFQNPSCSSSTSSADVTVVKAEPKANLLPTAELGESFAVSPELADPVPSCALYESENLDEGSADAAVRACVHFLVSRVSGDTDDDVGLLRDSFVHIPRNNASYGLKSSECTSPADEAETTLSSDIEMVGTSLDDNGSDRSTDARNANNGDFNGKMGSDIALRALLQRRLMHTSSGRSDAGISEVVSLYEKKVTELTERLVVEGNLREQIANEKSRLAEENSRFKGLYHSLKEKEKQIAELLFEGEQLAKRELQQANLIRKLREKEKEQDKAIDKFKEQLKNFNSAKQELNDWKSRCDTQERTNDKLSENLEHAQAVVRQLQAQVEDSRIQCNQYKIKIDAVVRENAELTAAKATVEHELQMFKVANSKSRESELRERLETVMLERRNEANALTKQVEQANAIISQNREEHAMLENSLKWEITQLRQKLQFSEMRNQELSEGAADASKPLLKQMESLQSSFRSQQDHWEKIEKMLYERIKTAEEKLLQAEEQNVQCNFAASEYEKRIVQLEAKLAASAAEIGELQAKLEALHAELQRRQEKEKRLMDQVQVNERLHQEEMGEERAKCAKLEQCIMNYTSSSEAKHHSELDSLKTELLQSAKTILSLQMELAEERHRSSAEALREVPEEWSNLEIGEAQIIPELVRNRLQELENEIVFLRDECEQLQQHRDRLTADLVTVSQELNSCKSKLAECEGIQESYQGLEEKHQALLQMYGEKMEENESLTLELYDVKTMFRKQITELLAAEEKT</sequence>
<evidence type="ECO:0000256" key="3">
    <source>
        <dbReference type="ARBA" id="ARBA00023054"/>
    </source>
</evidence>
<name>A0A5S6QFY9_TRIMR</name>
<accession>A0A5S6QFY9</accession>
<keyword evidence="3 4" id="KW-0175">Coiled coil</keyword>
<organism evidence="7 8">
    <name type="scientific">Trichuris muris</name>
    <name type="common">Mouse whipworm</name>
    <dbReference type="NCBI Taxonomy" id="70415"/>
    <lineage>
        <taxon>Eukaryota</taxon>
        <taxon>Metazoa</taxon>
        <taxon>Ecdysozoa</taxon>
        <taxon>Nematoda</taxon>
        <taxon>Enoplea</taxon>
        <taxon>Dorylaimia</taxon>
        <taxon>Trichinellida</taxon>
        <taxon>Trichuridae</taxon>
        <taxon>Trichuris</taxon>
    </lineage>
</organism>
<reference evidence="8" key="1">
    <citation type="submission" date="2019-12" db="UniProtKB">
        <authorList>
            <consortium name="WormBaseParasite"/>
        </authorList>
    </citation>
    <scope>IDENTIFICATION</scope>
</reference>
<dbReference type="WBParaSite" id="TMUE_2000006311.1">
    <property type="protein sequence ID" value="TMUE_2000006311.1"/>
    <property type="gene ID" value="WBGene00293168"/>
</dbReference>
<dbReference type="InterPro" id="IPR052602">
    <property type="entry name" value="Growth_transcription_reg"/>
</dbReference>
<evidence type="ECO:0000256" key="5">
    <source>
        <dbReference type="SAM" id="MobiDB-lite"/>
    </source>
</evidence>
<comment type="subcellular location">
    <subcellularLocation>
        <location evidence="1">Golgi apparatus</location>
    </subcellularLocation>
</comment>
<keyword evidence="2" id="KW-0333">Golgi apparatus</keyword>
<evidence type="ECO:0000256" key="2">
    <source>
        <dbReference type="ARBA" id="ARBA00023034"/>
    </source>
</evidence>
<dbReference type="Pfam" id="PF12325">
    <property type="entry name" value="TMF_TATA_bd"/>
    <property type="match status" value="1"/>
</dbReference>
<dbReference type="STRING" id="70415.A0A5S6QFY9"/>
<dbReference type="Pfam" id="PF12329">
    <property type="entry name" value="TMF_DNA_bd"/>
    <property type="match status" value="1"/>
</dbReference>
<dbReference type="GO" id="GO:0005783">
    <property type="term" value="C:endoplasmic reticulum"/>
    <property type="evidence" value="ECO:0007669"/>
    <property type="project" value="TreeGrafter"/>
</dbReference>
<feature type="region of interest" description="Disordered" evidence="5">
    <location>
        <begin position="145"/>
        <end position="192"/>
    </location>
</feature>
<dbReference type="AlphaFoldDB" id="A0A5S6QFY9"/>
<proteinExistence type="predicted"/>
<protein>
    <submittedName>
        <fullName evidence="8">TMF_TATA_bd domain-containing protein</fullName>
    </submittedName>
</protein>
<evidence type="ECO:0000259" key="6">
    <source>
        <dbReference type="Pfam" id="PF12325"/>
    </source>
</evidence>